<organism evidence="1 2">
    <name type="scientific">Solanum commersonii</name>
    <name type="common">Commerson's wild potato</name>
    <name type="synonym">Commerson's nightshade</name>
    <dbReference type="NCBI Taxonomy" id="4109"/>
    <lineage>
        <taxon>Eukaryota</taxon>
        <taxon>Viridiplantae</taxon>
        <taxon>Streptophyta</taxon>
        <taxon>Embryophyta</taxon>
        <taxon>Tracheophyta</taxon>
        <taxon>Spermatophyta</taxon>
        <taxon>Magnoliopsida</taxon>
        <taxon>eudicotyledons</taxon>
        <taxon>Gunneridae</taxon>
        <taxon>Pentapetalae</taxon>
        <taxon>asterids</taxon>
        <taxon>lamiids</taxon>
        <taxon>Solanales</taxon>
        <taxon>Solanaceae</taxon>
        <taxon>Solanoideae</taxon>
        <taxon>Solaneae</taxon>
        <taxon>Solanum</taxon>
    </lineage>
</organism>
<evidence type="ECO:0000313" key="2">
    <source>
        <dbReference type="Proteomes" id="UP000824120"/>
    </source>
</evidence>
<gene>
    <name evidence="1" type="ORF">H5410_061773</name>
</gene>
<protein>
    <submittedName>
        <fullName evidence="1">Uncharacterized protein</fullName>
    </submittedName>
</protein>
<evidence type="ECO:0000313" key="1">
    <source>
        <dbReference type="EMBL" id="KAG5572007.1"/>
    </source>
</evidence>
<reference evidence="1 2" key="1">
    <citation type="submission" date="2020-09" db="EMBL/GenBank/DDBJ databases">
        <title>De no assembly of potato wild relative species, Solanum commersonii.</title>
        <authorList>
            <person name="Cho K."/>
        </authorList>
    </citation>
    <scope>NUCLEOTIDE SEQUENCE [LARGE SCALE GENOMIC DNA]</scope>
    <source>
        <strain evidence="1">LZ3.2</strain>
        <tissue evidence="1">Leaf</tissue>
    </source>
</reference>
<dbReference type="Proteomes" id="UP000824120">
    <property type="component" value="Chromosome 12"/>
</dbReference>
<dbReference type="InterPro" id="IPR036691">
    <property type="entry name" value="Endo/exonu/phosph_ase_sf"/>
</dbReference>
<dbReference type="EMBL" id="JACXVP010000012">
    <property type="protein sequence ID" value="KAG5572007.1"/>
    <property type="molecule type" value="Genomic_DNA"/>
</dbReference>
<proteinExistence type="predicted"/>
<dbReference type="SUPFAM" id="SSF56219">
    <property type="entry name" value="DNase I-like"/>
    <property type="match status" value="1"/>
</dbReference>
<sequence>MPWIVGGDFNTIIHVSEKLGGLVVTQNETTNFIGSYFTWWNGIIDEECIFKRRDNSFENNEFMNTLQESEVHHLIRKGSDHAPLHVSCNNIQEQINKSFRFLNFWANHNEFVRVVEESWKKEAQGSPFTIVQQNIKRLKEEYSKHKARMRWFQNGDRNTKFFHAYGDIISSTHNIGEETVNLFREQFTETNEPTYYTMLENILKIISREKN</sequence>
<name>A0A9J5W9L5_SOLCO</name>
<dbReference type="OrthoDB" id="1224909at2759"/>
<dbReference type="Gene3D" id="3.60.10.10">
    <property type="entry name" value="Endonuclease/exonuclease/phosphatase"/>
    <property type="match status" value="1"/>
</dbReference>
<dbReference type="PANTHER" id="PTHR33710">
    <property type="entry name" value="BNAC02G09200D PROTEIN"/>
    <property type="match status" value="1"/>
</dbReference>
<accession>A0A9J5W9L5</accession>
<dbReference type="PANTHER" id="PTHR33710:SF79">
    <property type="entry name" value="OS06G0205337 PROTEIN"/>
    <property type="match status" value="1"/>
</dbReference>
<comment type="caution">
    <text evidence="1">The sequence shown here is derived from an EMBL/GenBank/DDBJ whole genome shotgun (WGS) entry which is preliminary data.</text>
</comment>
<dbReference type="AlphaFoldDB" id="A0A9J5W9L5"/>
<keyword evidence="2" id="KW-1185">Reference proteome</keyword>